<name>C9ZYH9_TRYB9</name>
<evidence type="ECO:0000313" key="2">
    <source>
        <dbReference type="EMBL" id="CBH14478.1"/>
    </source>
</evidence>
<sequence length="146" mass="16797">MRVAERAGVGDANSVVQVFLHVRRRCESSSLVESLVGRFFVYPGKLPTYAWRVFVLFFGCGLLFLLVSKLWATFVFFALFFVMCEVCRVVHYLNGRSSTFHSRPLPLFFLLSTVHSFVKENVNTLLYPRSFLSRTCFLYLGTESAR</sequence>
<dbReference type="KEGG" id="tbg:TbgDal_IX5540"/>
<dbReference type="AlphaFoldDB" id="C9ZYH9"/>
<dbReference type="GeneID" id="23860580"/>
<reference evidence="3" key="1">
    <citation type="journal article" date="2010" name="PLoS Negl. Trop. Dis.">
        <title>The genome sequence of Trypanosoma brucei gambiense, causative agent of chronic human african trypanosomiasis.</title>
        <authorList>
            <person name="Jackson A.P."/>
            <person name="Sanders M."/>
            <person name="Berry A."/>
            <person name="McQuillan J."/>
            <person name="Aslett M.A."/>
            <person name="Quail M.A."/>
            <person name="Chukualim B."/>
            <person name="Capewell P."/>
            <person name="MacLeod A."/>
            <person name="Melville S.E."/>
            <person name="Gibson W."/>
            <person name="Barry J.D."/>
            <person name="Berriman M."/>
            <person name="Hertz-Fowler C."/>
        </authorList>
    </citation>
    <scope>NUCLEOTIDE SEQUENCE [LARGE SCALE GENOMIC DNA]</scope>
    <source>
        <strain evidence="3">MHOM/CI/86/DAL972</strain>
    </source>
</reference>
<dbReference type="Proteomes" id="UP000002316">
    <property type="component" value="Chromosome 9"/>
</dbReference>
<gene>
    <name evidence="2" type="ORF">TbgDal_IX5540</name>
</gene>
<accession>C9ZYH9</accession>
<dbReference type="EMBL" id="FN554972">
    <property type="protein sequence ID" value="CBH14478.1"/>
    <property type="molecule type" value="Genomic_DNA"/>
</dbReference>
<feature type="transmembrane region" description="Helical" evidence="1">
    <location>
        <begin position="49"/>
        <end position="67"/>
    </location>
</feature>
<evidence type="ECO:0000256" key="1">
    <source>
        <dbReference type="SAM" id="Phobius"/>
    </source>
</evidence>
<organism evidence="2 3">
    <name type="scientific">Trypanosoma brucei gambiense (strain MHOM/CI/86/DAL972)</name>
    <dbReference type="NCBI Taxonomy" id="679716"/>
    <lineage>
        <taxon>Eukaryota</taxon>
        <taxon>Discoba</taxon>
        <taxon>Euglenozoa</taxon>
        <taxon>Kinetoplastea</taxon>
        <taxon>Metakinetoplastina</taxon>
        <taxon>Trypanosomatida</taxon>
        <taxon>Trypanosomatidae</taxon>
        <taxon>Trypanosoma</taxon>
    </lineage>
</organism>
<dbReference type="RefSeq" id="XP_011776744.1">
    <property type="nucleotide sequence ID" value="XM_011778442.1"/>
</dbReference>
<keyword evidence="1" id="KW-0472">Membrane</keyword>
<feature type="transmembrane region" description="Helical" evidence="1">
    <location>
        <begin position="74"/>
        <end position="93"/>
    </location>
</feature>
<protein>
    <submittedName>
        <fullName evidence="2">Uncharacterized protein</fullName>
    </submittedName>
</protein>
<keyword evidence="1" id="KW-0812">Transmembrane</keyword>
<proteinExistence type="predicted"/>
<keyword evidence="1" id="KW-1133">Transmembrane helix</keyword>
<evidence type="ECO:0000313" key="3">
    <source>
        <dbReference type="Proteomes" id="UP000002316"/>
    </source>
</evidence>